<evidence type="ECO:0000313" key="2">
    <source>
        <dbReference type="Proteomes" id="UP001589793"/>
    </source>
</evidence>
<accession>A0ABV6RC37</accession>
<dbReference type="RefSeq" id="WP_376980757.1">
    <property type="nucleotide sequence ID" value="NZ_JBHLSV010000012.1"/>
</dbReference>
<gene>
    <name evidence="1" type="ORF">ACFFF6_11375</name>
</gene>
<organism evidence="1 2">
    <name type="scientific">Brachybacterium hainanense</name>
    <dbReference type="NCBI Taxonomy" id="1541174"/>
    <lineage>
        <taxon>Bacteria</taxon>
        <taxon>Bacillati</taxon>
        <taxon>Actinomycetota</taxon>
        <taxon>Actinomycetes</taxon>
        <taxon>Micrococcales</taxon>
        <taxon>Dermabacteraceae</taxon>
        <taxon>Brachybacterium</taxon>
    </lineage>
</organism>
<sequence>MSAASKSKPVGVRFSPSELAELDRQRALLGGVPRGTAIKQMWQRFGDDAAEVAAQHADVAASNAKAIQPLVDALEAAVAAWNARAHQRQMIGANKNQVAKFASTLLLVLREGGDVDEERLDALVLADQGIARSLEQQLAAEREDDLVLSGVRAALERMRAEP</sequence>
<name>A0ABV6RC37_9MICO</name>
<proteinExistence type="predicted"/>
<comment type="caution">
    <text evidence="1">The sequence shown here is derived from an EMBL/GenBank/DDBJ whole genome shotgun (WGS) entry which is preliminary data.</text>
</comment>
<evidence type="ECO:0008006" key="3">
    <source>
        <dbReference type="Google" id="ProtNLM"/>
    </source>
</evidence>
<reference evidence="1 2" key="1">
    <citation type="submission" date="2024-09" db="EMBL/GenBank/DDBJ databases">
        <authorList>
            <person name="Sun Q."/>
            <person name="Mori K."/>
        </authorList>
    </citation>
    <scope>NUCLEOTIDE SEQUENCE [LARGE SCALE GENOMIC DNA]</scope>
    <source>
        <strain evidence="1 2">CICC 10874</strain>
    </source>
</reference>
<evidence type="ECO:0000313" key="1">
    <source>
        <dbReference type="EMBL" id="MFC0674556.1"/>
    </source>
</evidence>
<dbReference type="EMBL" id="JBHLSV010000012">
    <property type="protein sequence ID" value="MFC0674556.1"/>
    <property type="molecule type" value="Genomic_DNA"/>
</dbReference>
<protein>
    <recommendedName>
        <fullName evidence="3">Ribbon-helix-helix protein CopG domain-containing protein</fullName>
    </recommendedName>
</protein>
<keyword evidence="2" id="KW-1185">Reference proteome</keyword>
<dbReference type="Proteomes" id="UP001589793">
    <property type="component" value="Unassembled WGS sequence"/>
</dbReference>